<protein>
    <submittedName>
        <fullName evidence="1">Uncharacterized protein</fullName>
    </submittedName>
</protein>
<evidence type="ECO:0000313" key="1">
    <source>
        <dbReference type="EMBL" id="JAE16657.1"/>
    </source>
</evidence>
<proteinExistence type="predicted"/>
<organism evidence="1">
    <name type="scientific">Arundo donax</name>
    <name type="common">Giant reed</name>
    <name type="synonym">Donax arundinaceus</name>
    <dbReference type="NCBI Taxonomy" id="35708"/>
    <lineage>
        <taxon>Eukaryota</taxon>
        <taxon>Viridiplantae</taxon>
        <taxon>Streptophyta</taxon>
        <taxon>Embryophyta</taxon>
        <taxon>Tracheophyta</taxon>
        <taxon>Spermatophyta</taxon>
        <taxon>Magnoliopsida</taxon>
        <taxon>Liliopsida</taxon>
        <taxon>Poales</taxon>
        <taxon>Poaceae</taxon>
        <taxon>PACMAD clade</taxon>
        <taxon>Arundinoideae</taxon>
        <taxon>Arundineae</taxon>
        <taxon>Arundo</taxon>
    </lineage>
</organism>
<reference evidence="1" key="1">
    <citation type="submission" date="2014-09" db="EMBL/GenBank/DDBJ databases">
        <authorList>
            <person name="Magalhaes I.L.F."/>
            <person name="Oliveira U."/>
            <person name="Santos F.R."/>
            <person name="Vidigal T.H.D.A."/>
            <person name="Brescovit A.D."/>
            <person name="Santos A.J."/>
        </authorList>
    </citation>
    <scope>NUCLEOTIDE SEQUENCE</scope>
    <source>
        <tissue evidence="1">Shoot tissue taken approximately 20 cm above the soil surface</tissue>
    </source>
</reference>
<sequence>MICEKDTTLSEKSGQ</sequence>
<dbReference type="EMBL" id="GBRH01181239">
    <property type="protein sequence ID" value="JAE16657.1"/>
    <property type="molecule type" value="Transcribed_RNA"/>
</dbReference>
<accession>A0A0A9FWM6</accession>
<name>A0A0A9FWM6_ARUDO</name>
<reference evidence="1" key="2">
    <citation type="journal article" date="2015" name="Data Brief">
        <title>Shoot transcriptome of the giant reed, Arundo donax.</title>
        <authorList>
            <person name="Barrero R.A."/>
            <person name="Guerrero F.D."/>
            <person name="Moolhuijzen P."/>
            <person name="Goolsby J.A."/>
            <person name="Tidwell J."/>
            <person name="Bellgard S.E."/>
            <person name="Bellgard M.I."/>
        </authorList>
    </citation>
    <scope>NUCLEOTIDE SEQUENCE</scope>
    <source>
        <tissue evidence="1">Shoot tissue taken approximately 20 cm above the soil surface</tissue>
    </source>
</reference>